<evidence type="ECO:0000313" key="2">
    <source>
        <dbReference type="Proteomes" id="UP001163603"/>
    </source>
</evidence>
<dbReference type="EMBL" id="CM047749">
    <property type="protein sequence ID" value="KAJ0009858.1"/>
    <property type="molecule type" value="Genomic_DNA"/>
</dbReference>
<gene>
    <name evidence="1" type="ORF">Pint_34233</name>
</gene>
<accession>A0ACC0X2M0</accession>
<name>A0ACC0X2M0_9ROSI</name>
<keyword evidence="2" id="KW-1185">Reference proteome</keyword>
<evidence type="ECO:0000313" key="1">
    <source>
        <dbReference type="EMBL" id="KAJ0009858.1"/>
    </source>
</evidence>
<comment type="caution">
    <text evidence="1">The sequence shown here is derived from an EMBL/GenBank/DDBJ whole genome shotgun (WGS) entry which is preliminary data.</text>
</comment>
<organism evidence="1 2">
    <name type="scientific">Pistacia integerrima</name>
    <dbReference type="NCBI Taxonomy" id="434235"/>
    <lineage>
        <taxon>Eukaryota</taxon>
        <taxon>Viridiplantae</taxon>
        <taxon>Streptophyta</taxon>
        <taxon>Embryophyta</taxon>
        <taxon>Tracheophyta</taxon>
        <taxon>Spermatophyta</taxon>
        <taxon>Magnoliopsida</taxon>
        <taxon>eudicotyledons</taxon>
        <taxon>Gunneridae</taxon>
        <taxon>Pentapetalae</taxon>
        <taxon>rosids</taxon>
        <taxon>malvids</taxon>
        <taxon>Sapindales</taxon>
        <taxon>Anacardiaceae</taxon>
        <taxon>Pistacia</taxon>
    </lineage>
</organism>
<dbReference type="Proteomes" id="UP001163603">
    <property type="component" value="Chromosome 14"/>
</dbReference>
<sequence length="99" mass="11319">MESNFMEAISLVSGGVVSQTNEDGVKRMKIVVKKEDLKQMIDAMRGCEKNVYRPSISPSSPLVAEKRLNLLNRRHLLRASKESRRRTWRPALHSIAEEI</sequence>
<protein>
    <submittedName>
        <fullName evidence="1">Uncharacterized protein</fullName>
    </submittedName>
</protein>
<reference evidence="2" key="1">
    <citation type="journal article" date="2023" name="G3 (Bethesda)">
        <title>Genome assembly and association tests identify interacting loci associated with vigor, precocity, and sex in interspecific pistachio rootstocks.</title>
        <authorList>
            <person name="Palmer W."/>
            <person name="Jacygrad E."/>
            <person name="Sagayaradj S."/>
            <person name="Cavanaugh K."/>
            <person name="Han R."/>
            <person name="Bertier L."/>
            <person name="Beede B."/>
            <person name="Kafkas S."/>
            <person name="Golino D."/>
            <person name="Preece J."/>
            <person name="Michelmore R."/>
        </authorList>
    </citation>
    <scope>NUCLEOTIDE SEQUENCE [LARGE SCALE GENOMIC DNA]</scope>
</reference>
<proteinExistence type="predicted"/>